<protein>
    <submittedName>
        <fullName evidence="7">Uncharacterized protein</fullName>
    </submittedName>
</protein>
<evidence type="ECO:0000256" key="6">
    <source>
        <dbReference type="SAM" id="Phobius"/>
    </source>
</evidence>
<keyword evidence="2" id="KW-0488">Methylation</keyword>
<dbReference type="EMBL" id="LBTW01000026">
    <property type="protein sequence ID" value="KKQ48655.1"/>
    <property type="molecule type" value="Genomic_DNA"/>
</dbReference>
<dbReference type="Gene3D" id="3.30.700.10">
    <property type="entry name" value="Glycoprotein, Type 4 Pilin"/>
    <property type="match status" value="1"/>
</dbReference>
<evidence type="ECO:0000256" key="3">
    <source>
        <dbReference type="ARBA" id="ARBA00022692"/>
    </source>
</evidence>
<proteinExistence type="predicted"/>
<accession>A0A0G0ICH4</accession>
<dbReference type="InterPro" id="IPR012902">
    <property type="entry name" value="N_methyl_site"/>
</dbReference>
<dbReference type="Proteomes" id="UP000034366">
    <property type="component" value="Unassembled WGS sequence"/>
</dbReference>
<dbReference type="AlphaFoldDB" id="A0A0G0ICH4"/>
<dbReference type="GO" id="GO:0015627">
    <property type="term" value="C:type II protein secretion system complex"/>
    <property type="evidence" value="ECO:0007669"/>
    <property type="project" value="InterPro"/>
</dbReference>
<evidence type="ECO:0000256" key="5">
    <source>
        <dbReference type="ARBA" id="ARBA00023136"/>
    </source>
</evidence>
<dbReference type="PRINTS" id="PR00813">
    <property type="entry name" value="BCTERIALGSPG"/>
</dbReference>
<dbReference type="PANTHER" id="PTHR30093:SF44">
    <property type="entry name" value="TYPE II SECRETION SYSTEM CORE PROTEIN G"/>
    <property type="match status" value="1"/>
</dbReference>
<feature type="transmembrane region" description="Helical" evidence="6">
    <location>
        <begin position="12"/>
        <end position="33"/>
    </location>
</feature>
<dbReference type="GO" id="GO:0016020">
    <property type="term" value="C:membrane"/>
    <property type="evidence" value="ECO:0007669"/>
    <property type="project" value="UniProtKB-SubCell"/>
</dbReference>
<keyword evidence="4 6" id="KW-1133">Transmembrane helix</keyword>
<comment type="subcellular location">
    <subcellularLocation>
        <location evidence="1">Membrane</location>
        <topology evidence="1">Single-pass membrane protein</topology>
    </subcellularLocation>
</comment>
<keyword evidence="5 6" id="KW-0472">Membrane</keyword>
<sequence>MYKIKGFTYLEIVIVIVILGILAGFGITSYPGVQKQARDGKRLSDLKQYQTALENYAGSHGGFYPSMTSETSAESLCAYFGMNQCAADPKSGENVCMSGVCNYFYQSNGSGSGTSTASQFVLYSRLEKKSGYWVYCSNGSSGAVSGSAVFTSGNCPV</sequence>
<dbReference type="InterPro" id="IPR000983">
    <property type="entry name" value="Bac_GSPG_pilin"/>
</dbReference>
<dbReference type="SUPFAM" id="SSF54523">
    <property type="entry name" value="Pili subunits"/>
    <property type="match status" value="1"/>
</dbReference>
<gene>
    <name evidence="7" type="ORF">US67_C0026G0005</name>
</gene>
<comment type="caution">
    <text evidence="7">The sequence shown here is derived from an EMBL/GenBank/DDBJ whole genome shotgun (WGS) entry which is preliminary data.</text>
</comment>
<dbReference type="NCBIfam" id="TIGR02532">
    <property type="entry name" value="IV_pilin_GFxxxE"/>
    <property type="match status" value="1"/>
</dbReference>
<reference evidence="7 8" key="1">
    <citation type="journal article" date="2015" name="Nature">
        <title>rRNA introns, odd ribosomes, and small enigmatic genomes across a large radiation of phyla.</title>
        <authorList>
            <person name="Brown C.T."/>
            <person name="Hug L.A."/>
            <person name="Thomas B.C."/>
            <person name="Sharon I."/>
            <person name="Castelle C.J."/>
            <person name="Singh A."/>
            <person name="Wilkins M.J."/>
            <person name="Williams K.H."/>
            <person name="Banfield J.F."/>
        </authorList>
    </citation>
    <scope>NUCLEOTIDE SEQUENCE [LARGE SCALE GENOMIC DNA]</scope>
</reference>
<keyword evidence="3 6" id="KW-0812">Transmembrane</keyword>
<organism evidence="7 8">
    <name type="scientific">Candidatus Woesebacteria bacterium GW2011_GWD1_38_10</name>
    <dbReference type="NCBI Taxonomy" id="1618592"/>
    <lineage>
        <taxon>Bacteria</taxon>
        <taxon>Candidatus Woeseibacteriota</taxon>
    </lineage>
</organism>
<evidence type="ECO:0000256" key="1">
    <source>
        <dbReference type="ARBA" id="ARBA00004167"/>
    </source>
</evidence>
<dbReference type="PANTHER" id="PTHR30093">
    <property type="entry name" value="GENERAL SECRETION PATHWAY PROTEIN G"/>
    <property type="match status" value="1"/>
</dbReference>
<evidence type="ECO:0000313" key="7">
    <source>
        <dbReference type="EMBL" id="KKQ48655.1"/>
    </source>
</evidence>
<evidence type="ECO:0000256" key="4">
    <source>
        <dbReference type="ARBA" id="ARBA00022989"/>
    </source>
</evidence>
<dbReference type="InterPro" id="IPR045584">
    <property type="entry name" value="Pilin-like"/>
</dbReference>
<evidence type="ECO:0000256" key="2">
    <source>
        <dbReference type="ARBA" id="ARBA00022481"/>
    </source>
</evidence>
<name>A0A0G0ICH4_9BACT</name>
<evidence type="ECO:0000313" key="8">
    <source>
        <dbReference type="Proteomes" id="UP000034366"/>
    </source>
</evidence>
<dbReference type="GO" id="GO:0015628">
    <property type="term" value="P:protein secretion by the type II secretion system"/>
    <property type="evidence" value="ECO:0007669"/>
    <property type="project" value="InterPro"/>
</dbReference>